<evidence type="ECO:0000256" key="4">
    <source>
        <dbReference type="SAM" id="MobiDB-lite"/>
    </source>
</evidence>
<feature type="region of interest" description="Disordered" evidence="4">
    <location>
        <begin position="965"/>
        <end position="990"/>
    </location>
</feature>
<dbReference type="InterPro" id="IPR014818">
    <property type="entry name" value="Phage/plasmid_primase_P4_C"/>
</dbReference>
<feature type="domain" description="SF3 helicase" evidence="5">
    <location>
        <begin position="672"/>
        <end position="834"/>
    </location>
</feature>
<dbReference type="GO" id="GO:0005524">
    <property type="term" value="F:ATP binding"/>
    <property type="evidence" value="ECO:0007669"/>
    <property type="project" value="UniProtKB-KW"/>
</dbReference>
<feature type="region of interest" description="Disordered" evidence="4">
    <location>
        <begin position="291"/>
        <end position="317"/>
    </location>
</feature>
<evidence type="ECO:0000256" key="1">
    <source>
        <dbReference type="ARBA" id="ARBA00022741"/>
    </source>
</evidence>
<evidence type="ECO:0000313" key="6">
    <source>
        <dbReference type="EMBL" id="QHT84108.1"/>
    </source>
</evidence>
<dbReference type="InterPro" id="IPR006500">
    <property type="entry name" value="Helicase_put_C_phage/plasmid"/>
</dbReference>
<evidence type="ECO:0000259" key="5">
    <source>
        <dbReference type="PROSITE" id="PS51206"/>
    </source>
</evidence>
<dbReference type="InterPro" id="IPR056443">
    <property type="entry name" value="AEP_C962R"/>
</dbReference>
<proteinExistence type="predicted"/>
<dbReference type="Pfam" id="PF08706">
    <property type="entry name" value="D5_N"/>
    <property type="match status" value="1"/>
</dbReference>
<sequence>MTDTIISKAIPTNEQKSSKKWSDYLQKHYFKTDQVGQEKTNTRIADKSQGITGGTYHIPDKEYLEFLHLYYSEIVSKGKSEYLTEKQLESGGPILIDLDFRYNSTVTTRQHTKDHIIDFICLCLETLKQMYQPDENAHIPFFVFEKESVNCVKGEEGGKSAVTKDGIHMIIGLQADPTVQTILRSHILEKIADMWSDLPITNKWEDVLDAGISKGTTNWQLYGSQKPNHKPYKLRYVFDTYMDPQHGEITMPEIDPQEYESNPEKFVQLSARYRNHPCLFMTNKFIQEYQSKKQGNHSSSSSSSSSTLNTLQNSNNRNALQSTVNSKEFLKIRTHEQLADAVQYFLESLSPTDFELRDAYDYTMALPKSYYGAGSFTKWIRVGWALRNISPHLFIVWFAFSAQSESFSFSDIQTELWDRWTGFPQKVEHGLTKRSIMYWLQQDNPEAFKKVKCTSIENFLDQTLENSVIFANSNDKRGARGSGDYDIATVLYQLFCGTYVCVSIKSNMWYRFLNHRWEEIDSGTTLRRAISEELRDIYSNKMQKLIRQQISLKNQESEENAAKLKSIQKRMDTTSDIIQRLSKTNDKKNIMVEAKELFFDATFLQKLDNNPNLLCFTNGIIDFKAKEFRHGKPEDYLSKCTNIPYSPLDRVKMKPIVDEIKDFMLKLFPCKELHDYMWDFLASTLIGNNTSQTFNMFIGIGANGKSVLITLMEHVLGEYKGDVPLTLLTQQRTKIGGLSPELVQLKGTRLAVMQEPSKGDKINEGIMKQVTGGDPIQARAPYMPQMVNFVPQFKLVVCSNTFMEICSQDHGTRRRIRVVDFESLFTETPVEGDPDKPYQFKLDKKIKDKFETWKTVFAAMLVEHAYITNGNVNDCARVMSSSNSYLDRQDYLAEFIHETMEPMETGCIPKPHLTSRFKEWYQQNFSGKPPNMRDVVDLMNKQYGKLTCGVWRGIRFKPQTSIHSSGYGDDGSIHTHSVQEENEYVDLQEI</sequence>
<dbReference type="PANTHER" id="PTHR35372:SF2">
    <property type="entry name" value="SF3 HELICASE DOMAIN-CONTAINING PROTEIN"/>
    <property type="match status" value="1"/>
</dbReference>
<dbReference type="SMART" id="SM00885">
    <property type="entry name" value="D5_N"/>
    <property type="match status" value="1"/>
</dbReference>
<dbReference type="InterPro" id="IPR027417">
    <property type="entry name" value="P-loop_NTPase"/>
</dbReference>
<feature type="compositionally biased region" description="Polar residues" evidence="4">
    <location>
        <begin position="307"/>
        <end position="317"/>
    </location>
</feature>
<evidence type="ECO:0000256" key="2">
    <source>
        <dbReference type="ARBA" id="ARBA00022801"/>
    </source>
</evidence>
<dbReference type="PANTHER" id="PTHR35372">
    <property type="entry name" value="ATP BINDING PROTEIN-RELATED"/>
    <property type="match status" value="1"/>
</dbReference>
<dbReference type="InterPro" id="IPR051620">
    <property type="entry name" value="ORF904-like_C"/>
</dbReference>
<dbReference type="InterPro" id="IPR014015">
    <property type="entry name" value="Helicase_SF3_DNA-vir"/>
</dbReference>
<protein>
    <recommendedName>
        <fullName evidence="5">SF3 helicase domain-containing protein</fullName>
    </recommendedName>
</protein>
<dbReference type="SUPFAM" id="SSF52540">
    <property type="entry name" value="P-loop containing nucleoside triphosphate hydrolases"/>
    <property type="match status" value="1"/>
</dbReference>
<accession>A0A6C0HTM5</accession>
<keyword evidence="1" id="KW-0547">Nucleotide-binding</keyword>
<dbReference type="PROSITE" id="PS51206">
    <property type="entry name" value="SF3_HELICASE_1"/>
    <property type="match status" value="1"/>
</dbReference>
<dbReference type="Gene3D" id="3.40.50.300">
    <property type="entry name" value="P-loop containing nucleotide triphosphate hydrolases"/>
    <property type="match status" value="1"/>
</dbReference>
<keyword evidence="3" id="KW-0067">ATP-binding</keyword>
<name>A0A6C0HTM5_9ZZZZ</name>
<dbReference type="AlphaFoldDB" id="A0A6C0HTM5"/>
<dbReference type="GO" id="GO:0016787">
    <property type="term" value="F:hydrolase activity"/>
    <property type="evidence" value="ECO:0007669"/>
    <property type="project" value="UniProtKB-KW"/>
</dbReference>
<dbReference type="NCBIfam" id="TIGR01613">
    <property type="entry name" value="primase_Cterm"/>
    <property type="match status" value="1"/>
</dbReference>
<dbReference type="Pfam" id="PF23162">
    <property type="entry name" value="AEP_C962R"/>
    <property type="match status" value="1"/>
</dbReference>
<dbReference type="EMBL" id="MN740015">
    <property type="protein sequence ID" value="QHT84108.1"/>
    <property type="molecule type" value="Genomic_DNA"/>
</dbReference>
<feature type="compositionally biased region" description="Acidic residues" evidence="4">
    <location>
        <begin position="980"/>
        <end position="990"/>
    </location>
</feature>
<keyword evidence="2" id="KW-0378">Hydrolase</keyword>
<organism evidence="6">
    <name type="scientific">viral metagenome</name>
    <dbReference type="NCBI Taxonomy" id="1070528"/>
    <lineage>
        <taxon>unclassified sequences</taxon>
        <taxon>metagenomes</taxon>
        <taxon>organismal metagenomes</taxon>
    </lineage>
</organism>
<evidence type="ECO:0000256" key="3">
    <source>
        <dbReference type="ARBA" id="ARBA00022840"/>
    </source>
</evidence>
<reference evidence="6" key="1">
    <citation type="journal article" date="2020" name="Nature">
        <title>Giant virus diversity and host interactions through global metagenomics.</title>
        <authorList>
            <person name="Schulz F."/>
            <person name="Roux S."/>
            <person name="Paez-Espino D."/>
            <person name="Jungbluth S."/>
            <person name="Walsh D.A."/>
            <person name="Denef V.J."/>
            <person name="McMahon K.D."/>
            <person name="Konstantinidis K.T."/>
            <person name="Eloe-Fadrosh E.A."/>
            <person name="Kyrpides N.C."/>
            <person name="Woyke T."/>
        </authorList>
    </citation>
    <scope>NUCLEOTIDE SEQUENCE</scope>
    <source>
        <strain evidence="6">GVMAG-M-3300023184-16</strain>
    </source>
</reference>